<dbReference type="InterPro" id="IPR013783">
    <property type="entry name" value="Ig-like_fold"/>
</dbReference>
<dbReference type="InterPro" id="IPR041033">
    <property type="entry name" value="SpaA_PFL_dom_1"/>
</dbReference>
<dbReference type="RefSeq" id="WP_223417928.1">
    <property type="nucleotide sequence ID" value="NZ_JAIPME010000002.1"/>
</dbReference>
<dbReference type="Gene3D" id="2.60.40.10">
    <property type="entry name" value="Immunoglobulins"/>
    <property type="match status" value="3"/>
</dbReference>
<evidence type="ECO:0000256" key="3">
    <source>
        <dbReference type="ARBA" id="ARBA00022729"/>
    </source>
</evidence>
<keyword evidence="4" id="KW-0812">Transmembrane</keyword>
<keyword evidence="4" id="KW-1133">Transmembrane helix</keyword>
<feature type="domain" description="SpaA-like prealbumin fold" evidence="5">
    <location>
        <begin position="321"/>
        <end position="411"/>
    </location>
</feature>
<keyword evidence="7" id="KW-1185">Reference proteome</keyword>
<dbReference type="PANTHER" id="PTHR36108">
    <property type="entry name" value="COLOSSIN-B-RELATED"/>
    <property type="match status" value="1"/>
</dbReference>
<name>A0ABS7SX17_9FIRM</name>
<evidence type="ECO:0000256" key="1">
    <source>
        <dbReference type="ARBA" id="ARBA00007257"/>
    </source>
</evidence>
<evidence type="ECO:0000256" key="2">
    <source>
        <dbReference type="ARBA" id="ARBA00022525"/>
    </source>
</evidence>
<feature type="transmembrane region" description="Helical" evidence="4">
    <location>
        <begin position="573"/>
        <end position="593"/>
    </location>
</feature>
<evidence type="ECO:0000256" key="4">
    <source>
        <dbReference type="SAM" id="Phobius"/>
    </source>
</evidence>
<comment type="caution">
    <text evidence="6">The sequence shown here is derived from an EMBL/GenBank/DDBJ whole genome shotgun (WGS) entry which is preliminary data.</text>
</comment>
<dbReference type="PANTHER" id="PTHR36108:SF13">
    <property type="entry name" value="COLOSSIN-B-RELATED"/>
    <property type="match status" value="1"/>
</dbReference>
<evidence type="ECO:0000313" key="6">
    <source>
        <dbReference type="EMBL" id="MBZ2386062.1"/>
    </source>
</evidence>
<accession>A0ABS7SX17</accession>
<feature type="domain" description="SpaA-like prealbumin fold" evidence="5">
    <location>
        <begin position="213"/>
        <end position="295"/>
    </location>
</feature>
<protein>
    <recommendedName>
        <fullName evidence="5">SpaA-like prealbumin fold domain-containing protein</fullName>
    </recommendedName>
</protein>
<reference evidence="6 7" key="1">
    <citation type="submission" date="2021-08" db="EMBL/GenBank/DDBJ databases">
        <title>FDA dAtabase for Regulatory Grade micrObial Sequences (FDA-ARGOS): Supporting development and validation of Infectious Disease Dx tests.</title>
        <authorList>
            <person name="Sproer C."/>
            <person name="Gronow S."/>
            <person name="Severitt S."/>
            <person name="Schroder I."/>
            <person name="Tallon L."/>
            <person name="Sadzewicz L."/>
            <person name="Zhao X."/>
            <person name="Boylan J."/>
            <person name="Ott S."/>
            <person name="Bowen H."/>
            <person name="Vavikolanu K."/>
            <person name="Hazen T."/>
            <person name="Aluvathingal J."/>
            <person name="Nadendla S."/>
            <person name="Lowell S."/>
            <person name="Myers T."/>
            <person name="Yan Y."/>
            <person name="Sichtig H."/>
        </authorList>
    </citation>
    <scope>NUCLEOTIDE SEQUENCE [LARGE SCALE GENOMIC DNA]</scope>
    <source>
        <strain evidence="6 7">FDAARGOS_1460</strain>
    </source>
</reference>
<dbReference type="Proteomes" id="UP000734271">
    <property type="component" value="Unassembled WGS sequence"/>
</dbReference>
<evidence type="ECO:0000259" key="5">
    <source>
        <dbReference type="Pfam" id="PF17802"/>
    </source>
</evidence>
<evidence type="ECO:0000313" key="7">
    <source>
        <dbReference type="Proteomes" id="UP000734271"/>
    </source>
</evidence>
<feature type="domain" description="SpaA-like prealbumin fold" evidence="5">
    <location>
        <begin position="440"/>
        <end position="525"/>
    </location>
</feature>
<organism evidence="6 7">
    <name type="scientific">Anaerococcus murdochii</name>
    <dbReference type="NCBI Taxonomy" id="411577"/>
    <lineage>
        <taxon>Bacteria</taxon>
        <taxon>Bacillati</taxon>
        <taxon>Bacillota</taxon>
        <taxon>Tissierellia</taxon>
        <taxon>Tissierellales</taxon>
        <taxon>Peptoniphilaceae</taxon>
        <taxon>Anaerococcus</taxon>
    </lineage>
</organism>
<keyword evidence="4" id="KW-0472">Membrane</keyword>
<comment type="similarity">
    <text evidence="1">Belongs to the serine-aspartate repeat-containing protein (SDr) family.</text>
</comment>
<proteinExistence type="inferred from homology"/>
<dbReference type="EMBL" id="JAIPME010000002">
    <property type="protein sequence ID" value="MBZ2386062.1"/>
    <property type="molecule type" value="Genomic_DNA"/>
</dbReference>
<gene>
    <name evidence="6" type="ORF">K8P03_01915</name>
</gene>
<keyword evidence="3" id="KW-0732">Signal</keyword>
<dbReference type="Pfam" id="PF17802">
    <property type="entry name" value="SpaA"/>
    <property type="match status" value="3"/>
</dbReference>
<sequence>MKNILKTKYISFLLALVMVVGIFLPCGGALADGGKYSIDIGIKINEKDKLIKEVKEGGTIKSSGRQVKVYKLKADKGMTDKEMFDLAQSLHKSGEKEVSIKEAEDKLKEKKLFDKDGVLSEKSKLVYDGKFVEEIKLNKGDDPELTKLTEENIAIKDLEEGYYLIKETDESKKIANEKLNTFVVHLSKKTTNNKKVRRIEAKVTEKVPSDRIVLIKEDVDNSNIKLNQVEFELYRKDKDGDKVVTVDGSTGSYIYKDKGKTSSLITNDDGKIVVENVPEGKYYFKEKTPHPGYDKANIGNKSEDVSPGGTVTVKNKITPILRKIDAADKNKYLKDAVFKLYKKDGTLIKFKKTGIYYEEDTNGKEEIVTDSNGAIYISDLKDGEYYLEETKAPEKYILSVNKIEFKVKDARAVDEKGNTKVLIVENKPEKPTPKTPTGGFNFVKIDSTKDENRLGGAKFILMKKVGSNFEKYLVNGKEVKLTSKDNGEFAIDGLPYGEYALKEVEAPKNHTIVNDLTPFTVDAASSSLPAKKIVNEPYVPKTIVSKTNTITTKYTPNEITRIVKTPLVKTGDIRIVVMAIVGLILLMMGIKLVNSTERVQRI</sequence>
<keyword evidence="2" id="KW-0964">Secreted</keyword>